<dbReference type="InterPro" id="IPR045536">
    <property type="entry name" value="DUF6431"/>
</dbReference>
<organism evidence="2">
    <name type="scientific">Streptomyces sp. NBC_01393</name>
    <dbReference type="NCBI Taxonomy" id="2903851"/>
    <lineage>
        <taxon>Bacteria</taxon>
        <taxon>Bacillati</taxon>
        <taxon>Actinomycetota</taxon>
        <taxon>Actinomycetes</taxon>
        <taxon>Kitasatosporales</taxon>
        <taxon>Streptomycetaceae</taxon>
        <taxon>Streptomyces</taxon>
    </lineage>
</organism>
<dbReference type="AlphaFoldDB" id="A0AAU3IFN1"/>
<feature type="domain" description="DUF6431" evidence="1">
    <location>
        <begin position="49"/>
        <end position="112"/>
    </location>
</feature>
<sequence>MILWHLGRLAVLRPCSEPSTALPRRLSLLIVDADALLVERQLRASQLECPLCSSVLAPWGHGRPREIRGDLGARLFLRPRRTRCSGCKVTHVLLAEALWPRRADAAEVIGAGLEIAALGMGHRQVAAHLGLAEGTVRGWLRAFARRAEDVRRHFTIALVAIADDPVMPEATPSTFANAVLAVAGAHRAAATKWPHMLTVSRWEFAGRAISGSVLTSPSTAI</sequence>
<proteinExistence type="predicted"/>
<protein>
    <submittedName>
        <fullName evidence="2">DUF6431 domain-containing protein</fullName>
    </submittedName>
</protein>
<dbReference type="Pfam" id="PF20020">
    <property type="entry name" value="DUF6431"/>
    <property type="match status" value="1"/>
</dbReference>
<name>A0AAU3IFN1_9ACTN</name>
<evidence type="ECO:0000313" key="2">
    <source>
        <dbReference type="EMBL" id="WTZ15089.1"/>
    </source>
</evidence>
<evidence type="ECO:0000259" key="1">
    <source>
        <dbReference type="Pfam" id="PF20020"/>
    </source>
</evidence>
<gene>
    <name evidence="2" type="ORF">OG699_42030</name>
</gene>
<reference evidence="2" key="1">
    <citation type="submission" date="2022-10" db="EMBL/GenBank/DDBJ databases">
        <title>The complete genomes of actinobacterial strains from the NBC collection.</title>
        <authorList>
            <person name="Joergensen T.S."/>
            <person name="Alvarez Arevalo M."/>
            <person name="Sterndorff E.B."/>
            <person name="Faurdal D."/>
            <person name="Vuksanovic O."/>
            <person name="Mourched A.-S."/>
            <person name="Charusanti P."/>
            <person name="Shaw S."/>
            <person name="Blin K."/>
            <person name="Weber T."/>
        </authorList>
    </citation>
    <scope>NUCLEOTIDE SEQUENCE</scope>
    <source>
        <strain evidence="2">NBC_01393</strain>
    </source>
</reference>
<accession>A0AAU3IFN1</accession>
<dbReference type="EMBL" id="CP109546">
    <property type="protein sequence ID" value="WTZ15089.1"/>
    <property type="molecule type" value="Genomic_DNA"/>
</dbReference>